<dbReference type="RefSeq" id="WP_240171417.1">
    <property type="nucleotide sequence ID" value="NZ_CP092365.1"/>
</dbReference>
<proteinExistence type="predicted"/>
<accession>A0ABY3U1Y7</accession>
<evidence type="ECO:0000313" key="2">
    <source>
        <dbReference type="EMBL" id="ULN53164.1"/>
    </source>
</evidence>
<dbReference type="Proteomes" id="UP001055200">
    <property type="component" value="Chromosome"/>
</dbReference>
<name>A0ABY3U1Y7_9MYCO</name>
<protein>
    <submittedName>
        <fullName evidence="2">Uncharacterized protein</fullName>
    </submittedName>
</protein>
<gene>
    <name evidence="2" type="ORF">MIU77_01995</name>
</gene>
<sequence>MTATVIVGAEPHPPYDRPPLPTPLLRGQLAGTHPDRRGARRKRRGLNRLV</sequence>
<evidence type="ECO:0000256" key="1">
    <source>
        <dbReference type="SAM" id="MobiDB-lite"/>
    </source>
</evidence>
<organism evidence="2 3">
    <name type="scientific">Mycolicibacillus parakoreensis</name>
    <dbReference type="NCBI Taxonomy" id="1069221"/>
    <lineage>
        <taxon>Bacteria</taxon>
        <taxon>Bacillati</taxon>
        <taxon>Actinomycetota</taxon>
        <taxon>Actinomycetes</taxon>
        <taxon>Mycobacteriales</taxon>
        <taxon>Mycobacteriaceae</taxon>
        <taxon>Mycolicibacillus</taxon>
    </lineage>
</organism>
<reference evidence="2" key="1">
    <citation type="submission" date="2022-08" db="EMBL/GenBank/DDBJ databases">
        <title>Complete genome sequence of 14 non-tuberculosis mycobacteria type-strains.</title>
        <authorList>
            <person name="Igarashi Y."/>
            <person name="Osugi A."/>
            <person name="Mitarai S."/>
        </authorList>
    </citation>
    <scope>NUCLEOTIDE SEQUENCE</scope>
    <source>
        <strain evidence="2">DSM 45575</strain>
    </source>
</reference>
<feature type="compositionally biased region" description="Basic residues" evidence="1">
    <location>
        <begin position="38"/>
        <end position="50"/>
    </location>
</feature>
<dbReference type="EMBL" id="CP092365">
    <property type="protein sequence ID" value="ULN53164.1"/>
    <property type="molecule type" value="Genomic_DNA"/>
</dbReference>
<evidence type="ECO:0000313" key="3">
    <source>
        <dbReference type="Proteomes" id="UP001055200"/>
    </source>
</evidence>
<feature type="region of interest" description="Disordered" evidence="1">
    <location>
        <begin position="1"/>
        <end position="50"/>
    </location>
</feature>
<keyword evidence="3" id="KW-1185">Reference proteome</keyword>